<name>A0A165EDF3_EXIGL</name>
<dbReference type="EMBL" id="KV426148">
    <property type="protein sequence ID" value="KZV86673.1"/>
    <property type="molecule type" value="Genomic_DNA"/>
</dbReference>
<proteinExistence type="predicted"/>
<keyword evidence="2" id="KW-1185">Reference proteome</keyword>
<evidence type="ECO:0008006" key="3">
    <source>
        <dbReference type="Google" id="ProtNLM"/>
    </source>
</evidence>
<accession>A0A165EDF3</accession>
<evidence type="ECO:0000313" key="2">
    <source>
        <dbReference type="Proteomes" id="UP000077266"/>
    </source>
</evidence>
<evidence type="ECO:0000313" key="1">
    <source>
        <dbReference type="EMBL" id="KZV86673.1"/>
    </source>
</evidence>
<reference evidence="1 2" key="1">
    <citation type="journal article" date="2016" name="Mol. Biol. Evol.">
        <title>Comparative Genomics of Early-Diverging Mushroom-Forming Fungi Provides Insights into the Origins of Lignocellulose Decay Capabilities.</title>
        <authorList>
            <person name="Nagy L.G."/>
            <person name="Riley R."/>
            <person name="Tritt A."/>
            <person name="Adam C."/>
            <person name="Daum C."/>
            <person name="Floudas D."/>
            <person name="Sun H."/>
            <person name="Yadav J.S."/>
            <person name="Pangilinan J."/>
            <person name="Larsson K.H."/>
            <person name="Matsuura K."/>
            <person name="Barry K."/>
            <person name="Labutti K."/>
            <person name="Kuo R."/>
            <person name="Ohm R.A."/>
            <person name="Bhattacharya S.S."/>
            <person name="Shirouzu T."/>
            <person name="Yoshinaga Y."/>
            <person name="Martin F.M."/>
            <person name="Grigoriev I.V."/>
            <person name="Hibbett D.S."/>
        </authorList>
    </citation>
    <scope>NUCLEOTIDE SEQUENCE [LARGE SCALE GENOMIC DNA]</scope>
    <source>
        <strain evidence="1 2">HHB12029</strain>
    </source>
</reference>
<sequence>MSLRYFHDLPAELAVSIVEFAAGHSALQLLLVSSTIHKVVLPVLYHTVHVTPANYGRIAKCGPTERRYFATWTRRVVAPTISAHQAIQLVGFFTSQQLESVHCTPTVHRAFAHDQLWRPRMLVAHGLHPLRDICGPQGMMMPYGFTGTHLFVSTALLPVAASSTESAPDFTHLSTSNVTHIVLQPWVPRPKAEDLVFCFARDLRALLTQCPYIERILVRLGNPALQRFCNAPLLKCALVELGREDARLSVDDGCASADDLEYLGTRDGIWIL</sequence>
<dbReference type="Proteomes" id="UP000077266">
    <property type="component" value="Unassembled WGS sequence"/>
</dbReference>
<gene>
    <name evidence="1" type="ORF">EXIGLDRAFT_724503</name>
</gene>
<dbReference type="OrthoDB" id="10658256at2759"/>
<dbReference type="InParanoid" id="A0A165EDF3"/>
<protein>
    <recommendedName>
        <fullName evidence="3">F-box domain-containing protein</fullName>
    </recommendedName>
</protein>
<dbReference type="AlphaFoldDB" id="A0A165EDF3"/>
<organism evidence="1 2">
    <name type="scientific">Exidia glandulosa HHB12029</name>
    <dbReference type="NCBI Taxonomy" id="1314781"/>
    <lineage>
        <taxon>Eukaryota</taxon>
        <taxon>Fungi</taxon>
        <taxon>Dikarya</taxon>
        <taxon>Basidiomycota</taxon>
        <taxon>Agaricomycotina</taxon>
        <taxon>Agaricomycetes</taxon>
        <taxon>Auriculariales</taxon>
        <taxon>Exidiaceae</taxon>
        <taxon>Exidia</taxon>
    </lineage>
</organism>